<accession>A0AAD1SG74</accession>
<organism evidence="2 3">
    <name type="scientific">Pelobates cultripes</name>
    <name type="common">Western spadefoot toad</name>
    <dbReference type="NCBI Taxonomy" id="61616"/>
    <lineage>
        <taxon>Eukaryota</taxon>
        <taxon>Metazoa</taxon>
        <taxon>Chordata</taxon>
        <taxon>Craniata</taxon>
        <taxon>Vertebrata</taxon>
        <taxon>Euteleostomi</taxon>
        <taxon>Amphibia</taxon>
        <taxon>Batrachia</taxon>
        <taxon>Anura</taxon>
        <taxon>Pelobatoidea</taxon>
        <taxon>Pelobatidae</taxon>
        <taxon>Pelobates</taxon>
    </lineage>
</organism>
<protein>
    <submittedName>
        <fullName evidence="2">Uncharacterized protein</fullName>
    </submittedName>
</protein>
<reference evidence="2" key="1">
    <citation type="submission" date="2022-03" db="EMBL/GenBank/DDBJ databases">
        <authorList>
            <person name="Alioto T."/>
            <person name="Alioto T."/>
            <person name="Gomez Garrido J."/>
        </authorList>
    </citation>
    <scope>NUCLEOTIDE SEQUENCE</scope>
</reference>
<sequence>MYPTPPASRHLTEPGNHYCTHRPHLKMGGMHKAKQLAVALIFHAQSDKNQMPNHSVAPSDNESDDSCSILEGSLDSPLTRRDMRGFMREFKSHVAEELQKHLQLLHEGFTDLAMWTHEVETKLEDTITTVNSYDSAIQKLKEQIKSLDEAQEEHHPDQGYTRN</sequence>
<proteinExistence type="predicted"/>
<feature type="compositionally biased region" description="Polar residues" evidence="1">
    <location>
        <begin position="49"/>
        <end position="60"/>
    </location>
</feature>
<evidence type="ECO:0000313" key="3">
    <source>
        <dbReference type="Proteomes" id="UP001295444"/>
    </source>
</evidence>
<keyword evidence="3" id="KW-1185">Reference proteome</keyword>
<dbReference type="AlphaFoldDB" id="A0AAD1SG74"/>
<feature type="region of interest" description="Disordered" evidence="1">
    <location>
        <begin position="49"/>
        <end position="74"/>
    </location>
</feature>
<evidence type="ECO:0000313" key="2">
    <source>
        <dbReference type="EMBL" id="CAH2300977.1"/>
    </source>
</evidence>
<dbReference type="EMBL" id="OW240917">
    <property type="protein sequence ID" value="CAH2300977.1"/>
    <property type="molecule type" value="Genomic_DNA"/>
</dbReference>
<name>A0AAD1SG74_PELCU</name>
<gene>
    <name evidence="2" type="ORF">PECUL_23A006168</name>
</gene>
<evidence type="ECO:0000256" key="1">
    <source>
        <dbReference type="SAM" id="MobiDB-lite"/>
    </source>
</evidence>
<dbReference type="Proteomes" id="UP001295444">
    <property type="component" value="Chromosome 06"/>
</dbReference>